<dbReference type="PANTHER" id="PTHR31776">
    <property type="entry name" value="ALPHA-L-ARABINOFURANOSIDASE 1"/>
    <property type="match status" value="1"/>
</dbReference>
<dbReference type="InterPro" id="IPR017853">
    <property type="entry name" value="GH"/>
</dbReference>
<dbReference type="EC" id="3.2.1.55" evidence="3"/>
<dbReference type="Gene3D" id="2.60.120.260">
    <property type="entry name" value="Galactose-binding domain-like"/>
    <property type="match status" value="1"/>
</dbReference>
<dbReference type="InterPro" id="IPR010720">
    <property type="entry name" value="Alpha-L-AF_C"/>
</dbReference>
<organism evidence="8 9">
    <name type="scientific">Chryseobacterium oryzae</name>
    <dbReference type="NCBI Taxonomy" id="2929799"/>
    <lineage>
        <taxon>Bacteria</taxon>
        <taxon>Pseudomonadati</taxon>
        <taxon>Bacteroidota</taxon>
        <taxon>Flavobacteriia</taxon>
        <taxon>Flavobacteriales</taxon>
        <taxon>Weeksellaceae</taxon>
        <taxon>Chryseobacterium group</taxon>
        <taxon>Chryseobacterium</taxon>
    </lineage>
</organism>
<gene>
    <name evidence="8" type="ORF">MTP08_07000</name>
</gene>
<protein>
    <recommendedName>
        <fullName evidence="3">non-reducing end alpha-L-arabinofuranosidase</fullName>
        <ecNumber evidence="3">3.2.1.55</ecNumber>
    </recommendedName>
</protein>
<evidence type="ECO:0000256" key="4">
    <source>
        <dbReference type="ARBA" id="ARBA00022729"/>
    </source>
</evidence>
<evidence type="ECO:0000256" key="1">
    <source>
        <dbReference type="ARBA" id="ARBA00001462"/>
    </source>
</evidence>
<dbReference type="RefSeq" id="WP_243577668.1">
    <property type="nucleotide sequence ID" value="NZ_CP094529.1"/>
</dbReference>
<evidence type="ECO:0000313" key="8">
    <source>
        <dbReference type="EMBL" id="UOE39516.1"/>
    </source>
</evidence>
<dbReference type="Proteomes" id="UP000831068">
    <property type="component" value="Chromosome"/>
</dbReference>
<keyword evidence="6" id="KW-0325">Glycoprotein</keyword>
<feature type="domain" description="Alpha-L-arabinofuranosidase C-terminal" evidence="7">
    <location>
        <begin position="468"/>
        <end position="654"/>
    </location>
</feature>
<evidence type="ECO:0000256" key="2">
    <source>
        <dbReference type="ARBA" id="ARBA00007186"/>
    </source>
</evidence>
<dbReference type="Pfam" id="PF06964">
    <property type="entry name" value="Alpha-L-AF_C"/>
    <property type="match status" value="1"/>
</dbReference>
<dbReference type="InterPro" id="IPR055235">
    <property type="entry name" value="ASD1_cat"/>
</dbReference>
<keyword evidence="9" id="KW-1185">Reference proteome</keyword>
<evidence type="ECO:0000256" key="6">
    <source>
        <dbReference type="ARBA" id="ARBA00023180"/>
    </source>
</evidence>
<keyword evidence="4" id="KW-0732">Signal</keyword>
<dbReference type="Pfam" id="PF22848">
    <property type="entry name" value="ASD1_dom"/>
    <property type="match status" value="1"/>
</dbReference>
<evidence type="ECO:0000256" key="5">
    <source>
        <dbReference type="ARBA" id="ARBA00022801"/>
    </source>
</evidence>
<dbReference type="SUPFAM" id="SSF51011">
    <property type="entry name" value="Glycosyl hydrolase domain"/>
    <property type="match status" value="1"/>
</dbReference>
<evidence type="ECO:0000313" key="9">
    <source>
        <dbReference type="Proteomes" id="UP000831068"/>
    </source>
</evidence>
<evidence type="ECO:0000256" key="3">
    <source>
        <dbReference type="ARBA" id="ARBA00012670"/>
    </source>
</evidence>
<sequence length="663" mass="74710">MASIINKLSIAAFCLNVTFLSAQSGKVKTHVLDLDGKSTNIKIQPTMYGVFFEDINQAADGGVYAELIKNRSFEFNEPLMGWSQPKTQTLSENKDSGYINIISDYQKSNRNYARITVLNDKNYELWNEGFRGIGLKKGEKYDFSFQLENVSGDISAVNAVWLDENGKEILTTSVPLKSKGWNNYEVSITPNSTVQKAKLKLTFSGVGVVNMDMISLFPQDTWKGRKKGLKKDLVQKLADLKPGFVRFPGGCLVEGRTLAERYQWKKTIGNFADREYLINKWNNGFAHRLTPDYYQSFGLGFFEYFQLAEDFGAEALPILSCGMACQFNTGELVPMGELNPYIQDALDLIEFANGSVNSTWGKKRAEMGHPKPFNLKYIGIGNEQWGPDYIKRHLAFEKAIKAKYPDIKIIATSGPSPDGEYFEYGWQELKKHKAELVDEHYYNSPDWFFKNANRYDSYDRKGPKVFAGEYAAQSVKVVSPDNKNNWLTALSEAAFMTGLERNAEVVTMTSYAPLFAHADGWQWTPDLIWFNNLESYGTPNYYVQKLYGNNAGTDLLKITENAKPVSGQSDLFASAVEDKKSKKIIIKIVNAAQENMQVKLKPKSIKLSDSAEQILLTSPDLKSENNFDKEIIKPQSSVLKLKKGDISVDIPANSFVILKFDSL</sequence>
<comment type="similarity">
    <text evidence="2">Belongs to the glycosyl hydrolase 51 family.</text>
</comment>
<proteinExistence type="inferred from homology"/>
<dbReference type="Gene3D" id="3.20.20.80">
    <property type="entry name" value="Glycosidases"/>
    <property type="match status" value="1"/>
</dbReference>
<reference evidence="8 9" key="1">
    <citation type="submission" date="2022-03" db="EMBL/GenBank/DDBJ databases">
        <title>Chryseobacterium sp. isolated from the Andong Sikhe.</title>
        <authorList>
            <person name="Won M."/>
            <person name="Kim S.-J."/>
            <person name="Kwon S.-W."/>
        </authorList>
    </citation>
    <scope>NUCLEOTIDE SEQUENCE [LARGE SCALE GENOMIC DNA]</scope>
    <source>
        <strain evidence="8 9">ADR-1</strain>
    </source>
</reference>
<evidence type="ECO:0000259" key="7">
    <source>
        <dbReference type="SMART" id="SM00813"/>
    </source>
</evidence>
<dbReference type="InterPro" id="IPR051563">
    <property type="entry name" value="Glycosyl_Hydrolase_51"/>
</dbReference>
<dbReference type="SUPFAM" id="SSF51445">
    <property type="entry name" value="(Trans)glycosidases"/>
    <property type="match status" value="1"/>
</dbReference>
<keyword evidence="5" id="KW-0378">Hydrolase</keyword>
<name>A0ABY4BJX8_9FLAO</name>
<dbReference type="InterPro" id="IPR013780">
    <property type="entry name" value="Glyco_hydro_b"/>
</dbReference>
<comment type="catalytic activity">
    <reaction evidence="1">
        <text>Hydrolysis of terminal non-reducing alpha-L-arabinofuranoside residues in alpha-L-arabinosides.</text>
        <dbReference type="EC" id="3.2.1.55"/>
    </reaction>
</comment>
<dbReference type="SMART" id="SM00813">
    <property type="entry name" value="Alpha-L-AF_C"/>
    <property type="match status" value="1"/>
</dbReference>
<dbReference type="EMBL" id="CP094529">
    <property type="protein sequence ID" value="UOE39516.1"/>
    <property type="molecule type" value="Genomic_DNA"/>
</dbReference>
<dbReference type="PANTHER" id="PTHR31776:SF0">
    <property type="entry name" value="ALPHA-L-ARABINOFURANOSIDASE 1"/>
    <property type="match status" value="1"/>
</dbReference>
<dbReference type="Gene3D" id="2.60.40.1180">
    <property type="entry name" value="Golgi alpha-mannosidase II"/>
    <property type="match status" value="1"/>
</dbReference>
<accession>A0ABY4BJX8</accession>